<evidence type="ECO:0000256" key="2">
    <source>
        <dbReference type="ARBA" id="ARBA00022574"/>
    </source>
</evidence>
<evidence type="ECO:0000256" key="3">
    <source>
        <dbReference type="ARBA" id="ARBA00022737"/>
    </source>
</evidence>
<comment type="caution">
    <text evidence="5">The sequence shown here is derived from an EMBL/GenBank/DDBJ whole genome shotgun (WGS) entry which is preliminary data.</text>
</comment>
<keyword evidence="3" id="KW-0677">Repeat</keyword>
<evidence type="ECO:0000313" key="5">
    <source>
        <dbReference type="EMBL" id="CAH0104447.1"/>
    </source>
</evidence>
<accession>A0A8J2WHE3</accession>
<proteinExistence type="predicted"/>
<evidence type="ECO:0000313" key="6">
    <source>
        <dbReference type="Proteomes" id="UP000789390"/>
    </source>
</evidence>
<dbReference type="PANTHER" id="PTHR19924:SF26">
    <property type="entry name" value="U3 SMALL NUCLEOLAR RNA-ASSOCIATED PROTEIN 15 HOMOLOG"/>
    <property type="match status" value="1"/>
</dbReference>
<keyword evidence="6" id="KW-1185">Reference proteome</keyword>
<reference evidence="5" key="1">
    <citation type="submission" date="2021-11" db="EMBL/GenBank/DDBJ databases">
        <authorList>
            <person name="Schell T."/>
        </authorList>
    </citation>
    <scope>NUCLEOTIDE SEQUENCE</scope>
    <source>
        <strain evidence="5">M5</strain>
    </source>
</reference>
<gene>
    <name evidence="5" type="ORF">DGAL_LOCUS7353</name>
</gene>
<dbReference type="EMBL" id="CAKKLH010000141">
    <property type="protein sequence ID" value="CAH0104447.1"/>
    <property type="molecule type" value="Genomic_DNA"/>
</dbReference>
<sequence>MYPGNSIFVSVGGTELRVWDMLAGGRLLARPDDFSVVAGMANGLISMQHRQTPAEARALNPKQTLKEQKESQTAYRFRLNADFRNVNRTFNPATDIEIATKNDNNFVSRYDMFLRKFQYSKALDTVLS</sequence>
<dbReference type="Proteomes" id="UP000789390">
    <property type="component" value="Unassembled WGS sequence"/>
</dbReference>
<dbReference type="GO" id="GO:0045943">
    <property type="term" value="P:positive regulation of transcription by RNA polymerase I"/>
    <property type="evidence" value="ECO:0007669"/>
    <property type="project" value="TreeGrafter"/>
</dbReference>
<dbReference type="GO" id="GO:0005730">
    <property type="term" value="C:nucleolus"/>
    <property type="evidence" value="ECO:0007669"/>
    <property type="project" value="TreeGrafter"/>
</dbReference>
<evidence type="ECO:0000256" key="1">
    <source>
        <dbReference type="ARBA" id="ARBA00004123"/>
    </source>
</evidence>
<organism evidence="5 6">
    <name type="scientific">Daphnia galeata</name>
    <dbReference type="NCBI Taxonomy" id="27404"/>
    <lineage>
        <taxon>Eukaryota</taxon>
        <taxon>Metazoa</taxon>
        <taxon>Ecdysozoa</taxon>
        <taxon>Arthropoda</taxon>
        <taxon>Crustacea</taxon>
        <taxon>Branchiopoda</taxon>
        <taxon>Diplostraca</taxon>
        <taxon>Cladocera</taxon>
        <taxon>Anomopoda</taxon>
        <taxon>Daphniidae</taxon>
        <taxon>Daphnia</taxon>
    </lineage>
</organism>
<dbReference type="GO" id="GO:0006364">
    <property type="term" value="P:rRNA processing"/>
    <property type="evidence" value="ECO:0007669"/>
    <property type="project" value="TreeGrafter"/>
</dbReference>
<name>A0A8J2WHE3_9CRUS</name>
<keyword evidence="2" id="KW-0853">WD repeat</keyword>
<dbReference type="PANTHER" id="PTHR19924">
    <property type="entry name" value="UTP15 U3 SMALL NUCLEOLAR RNA-ASSOCIATED PROTEIN 15 FAMILY MEMBER"/>
    <property type="match status" value="1"/>
</dbReference>
<evidence type="ECO:0000256" key="4">
    <source>
        <dbReference type="ARBA" id="ARBA00023242"/>
    </source>
</evidence>
<keyword evidence="4" id="KW-0539">Nucleus</keyword>
<dbReference type="OrthoDB" id="431715at2759"/>
<dbReference type="AlphaFoldDB" id="A0A8J2WHE3"/>
<comment type="subcellular location">
    <subcellularLocation>
        <location evidence="1">Nucleus</location>
    </subcellularLocation>
</comment>
<protein>
    <submittedName>
        <fullName evidence="5">Uncharacterized protein</fullName>
    </submittedName>
</protein>